<evidence type="ECO:0000313" key="2">
    <source>
        <dbReference type="Proteomes" id="UP000269692"/>
    </source>
</evidence>
<name>A0A3L7ACR6_9HYPH</name>
<dbReference type="EMBL" id="RCTF01000009">
    <property type="protein sequence ID" value="RLP78153.1"/>
    <property type="molecule type" value="Genomic_DNA"/>
</dbReference>
<comment type="caution">
    <text evidence="1">The sequence shown here is derived from an EMBL/GenBank/DDBJ whole genome shotgun (WGS) entry which is preliminary data.</text>
</comment>
<dbReference type="AlphaFoldDB" id="A0A3L7ACR6"/>
<proteinExistence type="predicted"/>
<dbReference type="Proteomes" id="UP000269692">
    <property type="component" value="Unassembled WGS sequence"/>
</dbReference>
<evidence type="ECO:0000313" key="1">
    <source>
        <dbReference type="EMBL" id="RLP78153.1"/>
    </source>
</evidence>
<sequence length="84" mass="8457">MSLFLVSGGPFVRQSVDAPNDAAGTRAEGGRLSDLPQAEPRAVAAPVVQAVPAPADCRTLARGGFGQLGDTLCAPGRTRLPASA</sequence>
<organism evidence="1 2">
    <name type="scientific">Xanthobacter tagetidis</name>
    <dbReference type="NCBI Taxonomy" id="60216"/>
    <lineage>
        <taxon>Bacteria</taxon>
        <taxon>Pseudomonadati</taxon>
        <taxon>Pseudomonadota</taxon>
        <taxon>Alphaproteobacteria</taxon>
        <taxon>Hyphomicrobiales</taxon>
        <taxon>Xanthobacteraceae</taxon>
        <taxon>Xanthobacter</taxon>
    </lineage>
</organism>
<accession>A0A3L7ACR6</accession>
<reference evidence="1 2" key="1">
    <citation type="submission" date="2018-10" db="EMBL/GenBank/DDBJ databases">
        <title>Xanthobacter tagetidis genome sequencing and assembly.</title>
        <authorList>
            <person name="Maclea K.S."/>
            <person name="Goen A.E."/>
            <person name="Fatima S.A."/>
        </authorList>
    </citation>
    <scope>NUCLEOTIDE SEQUENCE [LARGE SCALE GENOMIC DNA]</scope>
    <source>
        <strain evidence="1 2">ATCC 700314</strain>
    </source>
</reference>
<keyword evidence="2" id="KW-1185">Reference proteome</keyword>
<gene>
    <name evidence="1" type="ORF">D9R14_12255</name>
</gene>
<protein>
    <submittedName>
        <fullName evidence="1">Uncharacterized protein</fullName>
    </submittedName>
</protein>